<dbReference type="InterPro" id="IPR011034">
    <property type="entry name" value="Formyl_transferase-like_C_sf"/>
</dbReference>
<organism evidence="8 9">
    <name type="scientific">Brachybacterium equifaecis</name>
    <dbReference type="NCBI Taxonomy" id="2910770"/>
    <lineage>
        <taxon>Bacteria</taxon>
        <taxon>Bacillati</taxon>
        <taxon>Actinomycetota</taxon>
        <taxon>Actinomycetes</taxon>
        <taxon>Micrococcales</taxon>
        <taxon>Dermabacteraceae</taxon>
        <taxon>Brachybacterium</taxon>
    </lineage>
</organism>
<dbReference type="Proteomes" id="UP001203761">
    <property type="component" value="Unassembled WGS sequence"/>
</dbReference>
<feature type="domain" description="Formyl transferase N-terminal" evidence="6">
    <location>
        <begin position="1"/>
        <end position="180"/>
    </location>
</feature>
<name>A0ABT0R2F1_9MICO</name>
<dbReference type="GO" id="GO:0004479">
    <property type="term" value="F:methionyl-tRNA formyltransferase activity"/>
    <property type="evidence" value="ECO:0007669"/>
    <property type="project" value="UniProtKB-EC"/>
</dbReference>
<dbReference type="InterPro" id="IPR005794">
    <property type="entry name" value="Fmt"/>
</dbReference>
<evidence type="ECO:0000256" key="4">
    <source>
        <dbReference type="ARBA" id="ARBA00022917"/>
    </source>
</evidence>
<dbReference type="EC" id="2.1.2.9" evidence="2 5"/>
<comment type="catalytic activity">
    <reaction evidence="5">
        <text>L-methionyl-tRNA(fMet) + (6R)-10-formyltetrahydrofolate = N-formyl-L-methionyl-tRNA(fMet) + (6S)-5,6,7,8-tetrahydrofolate + H(+)</text>
        <dbReference type="Rhea" id="RHEA:24380"/>
        <dbReference type="Rhea" id="RHEA-COMP:9952"/>
        <dbReference type="Rhea" id="RHEA-COMP:9953"/>
        <dbReference type="ChEBI" id="CHEBI:15378"/>
        <dbReference type="ChEBI" id="CHEBI:57453"/>
        <dbReference type="ChEBI" id="CHEBI:78530"/>
        <dbReference type="ChEBI" id="CHEBI:78844"/>
        <dbReference type="ChEBI" id="CHEBI:195366"/>
        <dbReference type="EC" id="2.1.2.9"/>
    </reaction>
</comment>
<dbReference type="Gene3D" id="3.40.50.12230">
    <property type="match status" value="1"/>
</dbReference>
<dbReference type="CDD" id="cd08646">
    <property type="entry name" value="FMT_core_Met-tRNA-FMT_N"/>
    <property type="match status" value="1"/>
</dbReference>
<evidence type="ECO:0000259" key="6">
    <source>
        <dbReference type="Pfam" id="PF00551"/>
    </source>
</evidence>
<evidence type="ECO:0000259" key="7">
    <source>
        <dbReference type="Pfam" id="PF02911"/>
    </source>
</evidence>
<dbReference type="SUPFAM" id="SSF50486">
    <property type="entry name" value="FMT C-terminal domain-like"/>
    <property type="match status" value="1"/>
</dbReference>
<reference evidence="8" key="1">
    <citation type="submission" date="2022-02" db="EMBL/GenBank/DDBJ databases">
        <authorList>
            <person name="Lee M."/>
            <person name="Kim S.-J."/>
            <person name="Jung M.-Y."/>
        </authorList>
    </citation>
    <scope>NUCLEOTIDE SEQUENCE</scope>
    <source>
        <strain evidence="8">JHP9</strain>
    </source>
</reference>
<keyword evidence="9" id="KW-1185">Reference proteome</keyword>
<evidence type="ECO:0000256" key="5">
    <source>
        <dbReference type="HAMAP-Rule" id="MF_00182"/>
    </source>
</evidence>
<comment type="similarity">
    <text evidence="1 5">Belongs to the Fmt family.</text>
</comment>
<protein>
    <recommendedName>
        <fullName evidence="2 5">Methionyl-tRNA formyltransferase</fullName>
        <ecNumber evidence="2 5">2.1.2.9</ecNumber>
    </recommendedName>
</protein>
<comment type="function">
    <text evidence="5">Attaches a formyl group to the free amino group of methionyl-tRNA(fMet). The formyl group appears to play a dual role in the initiator identity of N-formylmethionyl-tRNA by promoting its recognition by IF2 and preventing the misappropriation of this tRNA by the elongation apparatus.</text>
</comment>
<comment type="caution">
    <text evidence="8">The sequence shown here is derived from an EMBL/GenBank/DDBJ whole genome shotgun (WGS) entry which is preliminary data.</text>
</comment>
<proteinExistence type="inferred from homology"/>
<dbReference type="EMBL" id="JAKNCJ010000008">
    <property type="protein sequence ID" value="MCL6424111.1"/>
    <property type="molecule type" value="Genomic_DNA"/>
</dbReference>
<dbReference type="InterPro" id="IPR041711">
    <property type="entry name" value="Met-tRNA-FMT_N"/>
</dbReference>
<evidence type="ECO:0000256" key="2">
    <source>
        <dbReference type="ARBA" id="ARBA00012261"/>
    </source>
</evidence>
<dbReference type="CDD" id="cd08704">
    <property type="entry name" value="Met_tRNA_FMT_C"/>
    <property type="match status" value="1"/>
</dbReference>
<dbReference type="InterPro" id="IPR005793">
    <property type="entry name" value="Formyl_trans_C"/>
</dbReference>
<dbReference type="PANTHER" id="PTHR11138:SF5">
    <property type="entry name" value="METHIONYL-TRNA FORMYLTRANSFERASE, MITOCHONDRIAL"/>
    <property type="match status" value="1"/>
</dbReference>
<dbReference type="PANTHER" id="PTHR11138">
    <property type="entry name" value="METHIONYL-TRNA FORMYLTRANSFERASE"/>
    <property type="match status" value="1"/>
</dbReference>
<dbReference type="SUPFAM" id="SSF53328">
    <property type="entry name" value="Formyltransferase"/>
    <property type="match status" value="1"/>
</dbReference>
<sequence>MRILFAGTPETALPSLRALLASAHEVVAVLTRPDAPSGRGRTLRPSPVKSLAIEHGLPVLTPASLRTDDAQDALRALGADLAVVVAYGSLVPAAALEIPREGWINLHFSLLPALRGAAPAQRAVLQGLERTGMSVFRLETGLDTGPVLARQETEIGEFETASALLERMAEAGAELLVEAVDAIAAGTARDEVQDHSLATRAEKLSTAEARIDFALPAREVSAHVRGMSAEPGAWTLWRGARMKVLEIEALRTADASPALAPGQLHLARTQLLVGTADAPLAIARLAPAGKKPMRAADWARGANLAPGDAFGEELTAPTAQENAR</sequence>
<dbReference type="HAMAP" id="MF_00182">
    <property type="entry name" value="Formyl_trans"/>
    <property type="match status" value="1"/>
</dbReference>
<feature type="binding site" evidence="5">
    <location>
        <begin position="109"/>
        <end position="112"/>
    </location>
    <ligand>
        <name>(6S)-5,6,7,8-tetrahydrofolate</name>
        <dbReference type="ChEBI" id="CHEBI:57453"/>
    </ligand>
</feature>
<dbReference type="InterPro" id="IPR036477">
    <property type="entry name" value="Formyl_transf_N_sf"/>
</dbReference>
<dbReference type="InterPro" id="IPR044135">
    <property type="entry name" value="Met-tRNA-FMT_C"/>
</dbReference>
<evidence type="ECO:0000256" key="1">
    <source>
        <dbReference type="ARBA" id="ARBA00010699"/>
    </source>
</evidence>
<dbReference type="RefSeq" id="WP_249738192.1">
    <property type="nucleotide sequence ID" value="NZ_JAKNCJ010000008.1"/>
</dbReference>
<evidence type="ECO:0000256" key="3">
    <source>
        <dbReference type="ARBA" id="ARBA00022679"/>
    </source>
</evidence>
<accession>A0ABT0R2F1</accession>
<dbReference type="InterPro" id="IPR002376">
    <property type="entry name" value="Formyl_transf_N"/>
</dbReference>
<keyword evidence="3 5" id="KW-0808">Transferase</keyword>
<evidence type="ECO:0000313" key="9">
    <source>
        <dbReference type="Proteomes" id="UP001203761"/>
    </source>
</evidence>
<keyword evidence="4 5" id="KW-0648">Protein biosynthesis</keyword>
<dbReference type="Pfam" id="PF02911">
    <property type="entry name" value="Formyl_trans_C"/>
    <property type="match status" value="1"/>
</dbReference>
<evidence type="ECO:0000313" key="8">
    <source>
        <dbReference type="EMBL" id="MCL6424111.1"/>
    </source>
</evidence>
<feature type="domain" description="Formyl transferase C-terminal" evidence="7">
    <location>
        <begin position="203"/>
        <end position="302"/>
    </location>
</feature>
<dbReference type="Pfam" id="PF00551">
    <property type="entry name" value="Formyl_trans_N"/>
    <property type="match status" value="1"/>
</dbReference>
<gene>
    <name evidence="5 8" type="primary">fmt</name>
    <name evidence="8" type="ORF">Bequi_12110</name>
</gene>
<dbReference type="NCBIfam" id="TIGR00460">
    <property type="entry name" value="fmt"/>
    <property type="match status" value="1"/>
</dbReference>